<dbReference type="RefSeq" id="XP_015602929.1">
    <property type="nucleotide sequence ID" value="XM_015747443.2"/>
</dbReference>
<proteinExistence type="predicted"/>
<name>A0AAJ7C7I5_CEPCN</name>
<dbReference type="PIRSF" id="PIRSF000097">
    <property type="entry name" value="AKR"/>
    <property type="match status" value="1"/>
</dbReference>
<dbReference type="InterPro" id="IPR036812">
    <property type="entry name" value="NAD(P)_OxRdtase_dom_sf"/>
</dbReference>
<dbReference type="GO" id="GO:0016491">
    <property type="term" value="F:oxidoreductase activity"/>
    <property type="evidence" value="ECO:0007669"/>
    <property type="project" value="InterPro"/>
</dbReference>
<dbReference type="InterPro" id="IPR023210">
    <property type="entry name" value="NADP_OxRdtase_dom"/>
</dbReference>
<dbReference type="SUPFAM" id="SSF51430">
    <property type="entry name" value="NAD(P)-linked oxidoreductase"/>
    <property type="match status" value="1"/>
</dbReference>
<feature type="binding site" evidence="2">
    <location>
        <position position="116"/>
    </location>
    <ligand>
        <name>substrate</name>
    </ligand>
</feature>
<dbReference type="FunFam" id="3.20.20.100:FF:000023">
    <property type="entry name" value="aldose reductase"/>
    <property type="match status" value="1"/>
</dbReference>
<dbReference type="Pfam" id="PF00248">
    <property type="entry name" value="Aldo_ket_red"/>
    <property type="match status" value="1"/>
</dbReference>
<evidence type="ECO:0000256" key="3">
    <source>
        <dbReference type="PIRSR" id="PIRSR000097-3"/>
    </source>
</evidence>
<reference evidence="6 7" key="1">
    <citation type="submission" date="2025-04" db="UniProtKB">
        <authorList>
            <consortium name="RefSeq"/>
        </authorList>
    </citation>
    <scope>IDENTIFICATION</scope>
</reference>
<dbReference type="AlphaFoldDB" id="A0AAJ7C7I5"/>
<evidence type="ECO:0000313" key="5">
    <source>
        <dbReference type="Proteomes" id="UP000694920"/>
    </source>
</evidence>
<dbReference type="PROSITE" id="PS00062">
    <property type="entry name" value="ALDOKETO_REDUCTASE_2"/>
    <property type="match status" value="1"/>
</dbReference>
<organism evidence="5 6">
    <name type="scientific">Cephus cinctus</name>
    <name type="common">Wheat stem sawfly</name>
    <dbReference type="NCBI Taxonomy" id="211228"/>
    <lineage>
        <taxon>Eukaryota</taxon>
        <taxon>Metazoa</taxon>
        <taxon>Ecdysozoa</taxon>
        <taxon>Arthropoda</taxon>
        <taxon>Hexapoda</taxon>
        <taxon>Insecta</taxon>
        <taxon>Pterygota</taxon>
        <taxon>Neoptera</taxon>
        <taxon>Endopterygota</taxon>
        <taxon>Hymenoptera</taxon>
        <taxon>Cephoidea</taxon>
        <taxon>Cephidae</taxon>
        <taxon>Cephus</taxon>
    </lineage>
</organism>
<feature type="active site" description="Proton donor" evidence="1">
    <location>
        <position position="54"/>
    </location>
</feature>
<dbReference type="InterPro" id="IPR018170">
    <property type="entry name" value="Aldo/ket_reductase_CS"/>
</dbReference>
<dbReference type="GeneID" id="107271435"/>
<protein>
    <submittedName>
        <fullName evidence="6 7">1,5-anhydro-D-fructose reductase isoform X1</fullName>
    </submittedName>
</protein>
<evidence type="ECO:0000256" key="1">
    <source>
        <dbReference type="PIRSR" id="PIRSR000097-1"/>
    </source>
</evidence>
<dbReference type="InterPro" id="IPR044488">
    <property type="entry name" value="AKR2E"/>
</dbReference>
<dbReference type="Proteomes" id="UP000694920">
    <property type="component" value="Unplaced"/>
</dbReference>
<dbReference type="CDD" id="cd19116">
    <property type="entry name" value="AKR_AKR2E1-5"/>
    <property type="match status" value="1"/>
</dbReference>
<accession>A0AAJ7C7I5</accession>
<evidence type="ECO:0000313" key="6">
    <source>
        <dbReference type="RefSeq" id="XP_015602928.1"/>
    </source>
</evidence>
<evidence type="ECO:0000256" key="2">
    <source>
        <dbReference type="PIRSR" id="PIRSR000097-2"/>
    </source>
</evidence>
<dbReference type="PRINTS" id="PR00069">
    <property type="entry name" value="ALDKETRDTASE"/>
</dbReference>
<sequence>MTDPSTVPSIKFYNGYSMPMFGLGTYLGNEEELEQAIKDAIDAGYRHIDTAFFYGNEKAAGRGIRAKIEDGTIKREDIFVTTKLWNNFHKEERVVPACRKSVENLGLDYVDLYLMHWPFAYQDGDDLTPTDETGKLILADIDYLETWRGMEECQRLGLTKSIGISNFNSEQITRLLSVAKIKPVNNQIEVNLNLPQKRLIEFCKKHDITVTGFSPLARPGNRSGVKIDLGNEKVLGLAKKYNKTPQQIALRFVFQCGAAVIPKSVTKSRIVQNIQIFDFELTAEEMSDLDSKATGERVSPMKQTEGAKYYPFSIPF</sequence>
<evidence type="ECO:0000313" key="7">
    <source>
        <dbReference type="RefSeq" id="XP_015602929.1"/>
    </source>
</evidence>
<feature type="domain" description="NADP-dependent oxidoreductase" evidence="4">
    <location>
        <begin position="29"/>
        <end position="292"/>
    </location>
</feature>
<gene>
    <name evidence="6 7" type="primary">LOC107271435</name>
</gene>
<dbReference type="PROSITE" id="PS00798">
    <property type="entry name" value="ALDOKETO_REDUCTASE_1"/>
    <property type="match status" value="1"/>
</dbReference>
<dbReference type="PANTHER" id="PTHR11732">
    <property type="entry name" value="ALDO/KETO REDUCTASE"/>
    <property type="match status" value="1"/>
</dbReference>
<dbReference type="InterPro" id="IPR020471">
    <property type="entry name" value="AKR"/>
</dbReference>
<dbReference type="PROSITE" id="PS00063">
    <property type="entry name" value="ALDOKETO_REDUCTASE_3"/>
    <property type="match status" value="1"/>
</dbReference>
<feature type="site" description="Lowers pKa of active site Tyr" evidence="3">
    <location>
        <position position="83"/>
    </location>
</feature>
<dbReference type="KEGG" id="ccin:107271435"/>
<dbReference type="Gene3D" id="3.20.20.100">
    <property type="entry name" value="NADP-dependent oxidoreductase domain"/>
    <property type="match status" value="1"/>
</dbReference>
<evidence type="ECO:0000259" key="4">
    <source>
        <dbReference type="Pfam" id="PF00248"/>
    </source>
</evidence>
<dbReference type="RefSeq" id="XP_015602928.1">
    <property type="nucleotide sequence ID" value="XM_015747442.2"/>
</dbReference>
<keyword evidence="5" id="KW-1185">Reference proteome</keyword>